<evidence type="ECO:0008006" key="4">
    <source>
        <dbReference type="Google" id="ProtNLM"/>
    </source>
</evidence>
<dbReference type="PANTHER" id="PTHR34427:SF5">
    <property type="entry name" value="DUF4283 DOMAIN-CONTAINING PROTEIN"/>
    <property type="match status" value="1"/>
</dbReference>
<protein>
    <recommendedName>
        <fullName evidence="4">DUF4283 domain-containing protein</fullName>
    </recommendedName>
</protein>
<organism evidence="2 3">
    <name type="scientific">Dipteronia sinensis</name>
    <dbReference type="NCBI Taxonomy" id="43782"/>
    <lineage>
        <taxon>Eukaryota</taxon>
        <taxon>Viridiplantae</taxon>
        <taxon>Streptophyta</taxon>
        <taxon>Embryophyta</taxon>
        <taxon>Tracheophyta</taxon>
        <taxon>Spermatophyta</taxon>
        <taxon>Magnoliopsida</taxon>
        <taxon>eudicotyledons</taxon>
        <taxon>Gunneridae</taxon>
        <taxon>Pentapetalae</taxon>
        <taxon>rosids</taxon>
        <taxon>malvids</taxon>
        <taxon>Sapindales</taxon>
        <taxon>Sapindaceae</taxon>
        <taxon>Hippocastanoideae</taxon>
        <taxon>Acereae</taxon>
        <taxon>Dipteronia</taxon>
    </lineage>
</organism>
<evidence type="ECO:0000256" key="1">
    <source>
        <dbReference type="SAM" id="MobiDB-lite"/>
    </source>
</evidence>
<dbReference type="EMBL" id="JANJYJ010000007">
    <property type="protein sequence ID" value="KAK3199925.1"/>
    <property type="molecule type" value="Genomic_DNA"/>
</dbReference>
<comment type="caution">
    <text evidence="2">The sequence shown here is derived from an EMBL/GenBank/DDBJ whole genome shotgun (WGS) entry which is preliminary data.</text>
</comment>
<accession>A0AAE0A3R4</accession>
<proteinExistence type="predicted"/>
<evidence type="ECO:0000313" key="2">
    <source>
        <dbReference type="EMBL" id="KAK3199925.1"/>
    </source>
</evidence>
<sequence>MKGRTSAEIWPTEDYKAKETRFKSQRTEAKGLKGKFTGRHSYAEVVKDDWWKMEAGNAGTSKIVQEELASLLLDGKVSERKWLERSAVGVLIDFSNIVRVQQRLHDRGFVFTSRYMGGKAILWSFESELDREGFIRNSFFWKDTFISMEKWSEKLAWQVRPVWISISGFPLNYWNKSFFQKLGSSLGDLLLIERDTLLRRRLDRGNLLVALREDCLSSNRLKVMDGSKSLYVSLQQEVFPVDYEWLEGELGLKPESSMAKQVPFPGTTVCWQAKSSDKTDKGSMEKRASYCCRKGDKMDPKVGDKTNLFESRHLFQDKGKEVVVRNSKRKPPRPAFMNDKLVLEKSRDGRGREGKESWWASSSESEHEEGQMWQVKRGRGECSNTKMLVKKPRLESLMG</sequence>
<name>A0AAE0A3R4_9ROSI</name>
<evidence type="ECO:0000313" key="3">
    <source>
        <dbReference type="Proteomes" id="UP001281410"/>
    </source>
</evidence>
<feature type="region of interest" description="Disordered" evidence="1">
    <location>
        <begin position="344"/>
        <end position="384"/>
    </location>
</feature>
<gene>
    <name evidence="2" type="ORF">Dsin_023340</name>
</gene>
<reference evidence="2" key="1">
    <citation type="journal article" date="2023" name="Plant J.">
        <title>Genome sequences and population genomics provide insights into the demographic history, inbreeding, and mutation load of two 'living fossil' tree species of Dipteronia.</title>
        <authorList>
            <person name="Feng Y."/>
            <person name="Comes H.P."/>
            <person name="Chen J."/>
            <person name="Zhu S."/>
            <person name="Lu R."/>
            <person name="Zhang X."/>
            <person name="Li P."/>
            <person name="Qiu J."/>
            <person name="Olsen K.M."/>
            <person name="Qiu Y."/>
        </authorList>
    </citation>
    <scope>NUCLEOTIDE SEQUENCE</scope>
    <source>
        <strain evidence="2">NBL</strain>
    </source>
</reference>
<keyword evidence="3" id="KW-1185">Reference proteome</keyword>
<feature type="compositionally biased region" description="Basic and acidic residues" evidence="1">
    <location>
        <begin position="344"/>
        <end position="356"/>
    </location>
</feature>
<dbReference type="PANTHER" id="PTHR34427">
    <property type="entry name" value="DUF4283 DOMAIN PROTEIN"/>
    <property type="match status" value="1"/>
</dbReference>
<dbReference type="Proteomes" id="UP001281410">
    <property type="component" value="Unassembled WGS sequence"/>
</dbReference>
<dbReference type="AlphaFoldDB" id="A0AAE0A3R4"/>